<accession>A0A9W6SRH4</accession>
<dbReference type="GO" id="GO:0005737">
    <property type="term" value="C:cytoplasm"/>
    <property type="evidence" value="ECO:0007669"/>
    <property type="project" value="TreeGrafter"/>
</dbReference>
<dbReference type="GO" id="GO:0004029">
    <property type="term" value="F:aldehyde dehydrogenase (NAD+) activity"/>
    <property type="evidence" value="ECO:0007669"/>
    <property type="project" value="TreeGrafter"/>
</dbReference>
<dbReference type="InterPro" id="IPR051783">
    <property type="entry name" value="NAD(P)-dependent_oxidoreduct"/>
</dbReference>
<protein>
    <recommendedName>
        <fullName evidence="1">NAD-dependent epimerase/dehydratase domain-containing protein</fullName>
    </recommendedName>
</protein>
<dbReference type="Gene3D" id="3.40.50.720">
    <property type="entry name" value="NAD(P)-binding Rossmann-like Domain"/>
    <property type="match status" value="1"/>
</dbReference>
<gene>
    <name evidence="2" type="ORF">Afil01_63910</name>
</gene>
<feature type="domain" description="NAD-dependent epimerase/dehydratase" evidence="1">
    <location>
        <begin position="3"/>
        <end position="79"/>
    </location>
</feature>
<evidence type="ECO:0000313" key="2">
    <source>
        <dbReference type="EMBL" id="GLZ81584.1"/>
    </source>
</evidence>
<dbReference type="EMBL" id="BSTX01000006">
    <property type="protein sequence ID" value="GLZ81584.1"/>
    <property type="molecule type" value="Genomic_DNA"/>
</dbReference>
<dbReference type="Pfam" id="PF01370">
    <property type="entry name" value="Epimerase"/>
    <property type="match status" value="1"/>
</dbReference>
<dbReference type="SUPFAM" id="SSF51735">
    <property type="entry name" value="NAD(P)-binding Rossmann-fold domains"/>
    <property type="match status" value="1"/>
</dbReference>
<dbReference type="InterPro" id="IPR036291">
    <property type="entry name" value="NAD(P)-bd_dom_sf"/>
</dbReference>
<organism evidence="2 3">
    <name type="scientific">Actinorhabdospora filicis</name>
    <dbReference type="NCBI Taxonomy" id="1785913"/>
    <lineage>
        <taxon>Bacteria</taxon>
        <taxon>Bacillati</taxon>
        <taxon>Actinomycetota</taxon>
        <taxon>Actinomycetes</taxon>
        <taxon>Micromonosporales</taxon>
        <taxon>Micromonosporaceae</taxon>
        <taxon>Actinorhabdospora</taxon>
    </lineage>
</organism>
<dbReference type="PANTHER" id="PTHR48079">
    <property type="entry name" value="PROTEIN YEEZ"/>
    <property type="match status" value="1"/>
</dbReference>
<dbReference type="InterPro" id="IPR001509">
    <property type="entry name" value="Epimerase_deHydtase"/>
</dbReference>
<dbReference type="AlphaFoldDB" id="A0A9W6SRH4"/>
<proteinExistence type="predicted"/>
<name>A0A9W6SRH4_9ACTN</name>
<dbReference type="RefSeq" id="WP_285667090.1">
    <property type="nucleotide sequence ID" value="NZ_BSTX01000006.1"/>
</dbReference>
<keyword evidence="3" id="KW-1185">Reference proteome</keyword>
<evidence type="ECO:0000313" key="3">
    <source>
        <dbReference type="Proteomes" id="UP001165079"/>
    </source>
</evidence>
<comment type="caution">
    <text evidence="2">The sequence shown here is derived from an EMBL/GenBank/DDBJ whole genome shotgun (WGS) entry which is preliminary data.</text>
</comment>
<sequence>MKVLVIGATGYIGAAVSGALAARGHAVTGLSRSGRAAHPGVEGVRGDITDPAGLVGVASRSDVIVHAAAPTGDEDADASALEALLGADRPLVYTSGIWVLGETGRDHADEDAPLNPLPIAAFRPRMEKLTLGGGGSIIRPGIVYGDGAGIPAMLVDWAAAHGIGRHVGGPGGRWPMVHVEDLAGLFALVVERFEAGAIWHGIDEPAVSTVALAAAADLAAGGRGRTEPLPLDRAVELLGAPYATALALDQDVRSTRAARLGWSPARSSVDEIATGSYVRHV</sequence>
<evidence type="ECO:0000259" key="1">
    <source>
        <dbReference type="Pfam" id="PF01370"/>
    </source>
</evidence>
<dbReference type="Proteomes" id="UP001165079">
    <property type="component" value="Unassembled WGS sequence"/>
</dbReference>
<dbReference type="PANTHER" id="PTHR48079:SF6">
    <property type="entry name" value="NAD(P)-BINDING DOMAIN-CONTAINING PROTEIN-RELATED"/>
    <property type="match status" value="1"/>
</dbReference>
<reference evidence="2" key="1">
    <citation type="submission" date="2023-03" db="EMBL/GenBank/DDBJ databases">
        <title>Actinorhabdospora filicis NBRC 111898.</title>
        <authorList>
            <person name="Ichikawa N."/>
            <person name="Sato H."/>
            <person name="Tonouchi N."/>
        </authorList>
    </citation>
    <scope>NUCLEOTIDE SEQUENCE</scope>
    <source>
        <strain evidence="2">NBRC 111898</strain>
    </source>
</reference>